<protein>
    <submittedName>
        <fullName evidence="4">DUF4064 domain-containing protein</fullName>
    </submittedName>
</protein>
<feature type="compositionally biased region" description="Basic and acidic residues" evidence="1">
    <location>
        <begin position="202"/>
        <end position="219"/>
    </location>
</feature>
<feature type="compositionally biased region" description="Basic and acidic residues" evidence="1">
    <location>
        <begin position="162"/>
        <end position="171"/>
    </location>
</feature>
<feature type="region of interest" description="Disordered" evidence="1">
    <location>
        <begin position="152"/>
        <end position="171"/>
    </location>
</feature>
<dbReference type="EMBL" id="JABVEG010000001">
    <property type="protein sequence ID" value="NUI81596.1"/>
    <property type="molecule type" value="Genomic_DNA"/>
</dbReference>
<dbReference type="InterPro" id="IPR025273">
    <property type="entry name" value="DUF4064"/>
</dbReference>
<dbReference type="RefSeq" id="WP_053028948.1">
    <property type="nucleotide sequence ID" value="NZ_CUEE01000001.1"/>
</dbReference>
<comment type="caution">
    <text evidence="4">The sequence shown here is derived from an EMBL/GenBank/DDBJ whole genome shotgun (WGS) entry which is preliminary data.</text>
</comment>
<dbReference type="Proteomes" id="UP000610527">
    <property type="component" value="Unassembled WGS sequence"/>
</dbReference>
<dbReference type="Pfam" id="PF13273">
    <property type="entry name" value="DUF4064"/>
    <property type="match status" value="1"/>
</dbReference>
<gene>
    <name evidence="4" type="ORF">HUN84_02315</name>
</gene>
<feature type="transmembrane region" description="Helical" evidence="2">
    <location>
        <begin position="25"/>
        <end position="44"/>
    </location>
</feature>
<dbReference type="GeneID" id="74185430"/>
<evidence type="ECO:0000259" key="3">
    <source>
        <dbReference type="Pfam" id="PF13273"/>
    </source>
</evidence>
<feature type="compositionally biased region" description="Basic and acidic residues" evidence="1">
    <location>
        <begin position="261"/>
        <end position="307"/>
    </location>
</feature>
<feature type="region of interest" description="Disordered" evidence="1">
    <location>
        <begin position="202"/>
        <end position="307"/>
    </location>
</feature>
<evidence type="ECO:0000313" key="5">
    <source>
        <dbReference type="Proteomes" id="UP000610527"/>
    </source>
</evidence>
<keyword evidence="2" id="KW-0472">Membrane</keyword>
<proteinExistence type="predicted"/>
<keyword evidence="2" id="KW-0812">Transmembrane</keyword>
<reference evidence="4 5" key="1">
    <citation type="submission" date="2020-06" db="EMBL/GenBank/DDBJ databases">
        <title>Staphylococcus borealis sp. nov. -A novel member of the Staphylococcaceae family isolated from skin and blood in humans.</title>
        <authorList>
            <person name="Pain M."/>
            <person name="Wolden R."/>
            <person name="Jaen-Luchoro D."/>
            <person name="Salva-Serra F."/>
            <person name="Iglesias B.P."/>
            <person name="Karlsson R."/>
            <person name="Klingenberg C."/>
            <person name="Cavanagh J.P."/>
        </authorList>
    </citation>
    <scope>NUCLEOTIDE SEQUENCE [LARGE SCALE GENOMIC DNA]</scope>
    <source>
        <strain evidence="4 5">58-22</strain>
    </source>
</reference>
<keyword evidence="5" id="KW-1185">Reference proteome</keyword>
<feature type="transmembrane region" description="Helical" evidence="2">
    <location>
        <begin position="83"/>
        <end position="105"/>
    </location>
</feature>
<evidence type="ECO:0000313" key="4">
    <source>
        <dbReference type="EMBL" id="NUI81596.1"/>
    </source>
</evidence>
<keyword evidence="2" id="KW-1133">Transmembrane helix</keyword>
<name>A0ABX2LH18_9STAP</name>
<sequence>MANQTNDYTSHQTQNNKIKRTVEHILTWLGVALQALIAIMFLVLKPLMSNDSFKDQMVRESQNQGNTLSAYEMNQGFDALGSFFSFLTWGAVITLVLAIIGGILISKKPKIAGILLIIAALVAIMSNWISAILWIVAGIMLLVRKGKKKDTYDNGYYNNNNRNHDYDNRHDDKAVNAENNAFILDEEDKAKEQSAIKEHYSNDDVHHDRQQQSHDDVHNGSHQHLNHSDDNNRYVNTRHDSEHNVDHDRDEHNNHTQYSSRSDRYQDEAHKDVSDFEQSQHNHKDQDFVREEADKLKDKKDNDPYKY</sequence>
<accession>A0ABX2LH18</accession>
<feature type="domain" description="DUF4064" evidence="3">
    <location>
        <begin position="19"/>
        <end position="125"/>
    </location>
</feature>
<feature type="transmembrane region" description="Helical" evidence="2">
    <location>
        <begin position="111"/>
        <end position="143"/>
    </location>
</feature>
<evidence type="ECO:0000256" key="1">
    <source>
        <dbReference type="SAM" id="MobiDB-lite"/>
    </source>
</evidence>
<evidence type="ECO:0000256" key="2">
    <source>
        <dbReference type="SAM" id="Phobius"/>
    </source>
</evidence>
<feature type="compositionally biased region" description="Basic and acidic residues" evidence="1">
    <location>
        <begin position="226"/>
        <end position="254"/>
    </location>
</feature>
<organism evidence="4 5">
    <name type="scientific">Staphylococcus borealis</name>
    <dbReference type="NCBI Taxonomy" id="2742203"/>
    <lineage>
        <taxon>Bacteria</taxon>
        <taxon>Bacillati</taxon>
        <taxon>Bacillota</taxon>
        <taxon>Bacilli</taxon>
        <taxon>Bacillales</taxon>
        <taxon>Staphylococcaceae</taxon>
        <taxon>Staphylococcus</taxon>
    </lineage>
</organism>